<accession>A0A5C3LLW3</accession>
<reference evidence="1 2" key="1">
    <citation type="journal article" date="2019" name="Nat. Ecol. Evol.">
        <title>Megaphylogeny resolves global patterns of mushroom evolution.</title>
        <authorList>
            <person name="Varga T."/>
            <person name="Krizsan K."/>
            <person name="Foldi C."/>
            <person name="Dima B."/>
            <person name="Sanchez-Garcia M."/>
            <person name="Sanchez-Ramirez S."/>
            <person name="Szollosi G.J."/>
            <person name="Szarkandi J.G."/>
            <person name="Papp V."/>
            <person name="Albert L."/>
            <person name="Andreopoulos W."/>
            <person name="Angelini C."/>
            <person name="Antonin V."/>
            <person name="Barry K.W."/>
            <person name="Bougher N.L."/>
            <person name="Buchanan P."/>
            <person name="Buyck B."/>
            <person name="Bense V."/>
            <person name="Catcheside P."/>
            <person name="Chovatia M."/>
            <person name="Cooper J."/>
            <person name="Damon W."/>
            <person name="Desjardin D."/>
            <person name="Finy P."/>
            <person name="Geml J."/>
            <person name="Haridas S."/>
            <person name="Hughes K."/>
            <person name="Justo A."/>
            <person name="Karasinski D."/>
            <person name="Kautmanova I."/>
            <person name="Kiss B."/>
            <person name="Kocsube S."/>
            <person name="Kotiranta H."/>
            <person name="LaButti K.M."/>
            <person name="Lechner B.E."/>
            <person name="Liimatainen K."/>
            <person name="Lipzen A."/>
            <person name="Lukacs Z."/>
            <person name="Mihaltcheva S."/>
            <person name="Morgado L.N."/>
            <person name="Niskanen T."/>
            <person name="Noordeloos M.E."/>
            <person name="Ohm R.A."/>
            <person name="Ortiz-Santana B."/>
            <person name="Ovrebo C."/>
            <person name="Racz N."/>
            <person name="Riley R."/>
            <person name="Savchenko A."/>
            <person name="Shiryaev A."/>
            <person name="Soop K."/>
            <person name="Spirin V."/>
            <person name="Szebenyi C."/>
            <person name="Tomsovsky M."/>
            <person name="Tulloss R.E."/>
            <person name="Uehling J."/>
            <person name="Grigoriev I.V."/>
            <person name="Vagvolgyi C."/>
            <person name="Papp T."/>
            <person name="Martin F.M."/>
            <person name="Miettinen O."/>
            <person name="Hibbett D.S."/>
            <person name="Nagy L.G."/>
        </authorList>
    </citation>
    <scope>NUCLEOTIDE SEQUENCE [LARGE SCALE GENOMIC DNA]</scope>
    <source>
        <strain evidence="1 2">CBS 166.37</strain>
    </source>
</reference>
<dbReference type="EMBL" id="ML213643">
    <property type="protein sequence ID" value="TFK33692.1"/>
    <property type="molecule type" value="Genomic_DNA"/>
</dbReference>
<proteinExistence type="predicted"/>
<dbReference type="Proteomes" id="UP000308652">
    <property type="component" value="Unassembled WGS sequence"/>
</dbReference>
<name>A0A5C3LLW3_9AGAR</name>
<evidence type="ECO:0000313" key="1">
    <source>
        <dbReference type="EMBL" id="TFK33692.1"/>
    </source>
</evidence>
<protein>
    <submittedName>
        <fullName evidence="1">Uncharacterized protein</fullName>
    </submittedName>
</protein>
<keyword evidence="2" id="KW-1185">Reference proteome</keyword>
<organism evidence="1 2">
    <name type="scientific">Crucibulum laeve</name>
    <dbReference type="NCBI Taxonomy" id="68775"/>
    <lineage>
        <taxon>Eukaryota</taxon>
        <taxon>Fungi</taxon>
        <taxon>Dikarya</taxon>
        <taxon>Basidiomycota</taxon>
        <taxon>Agaricomycotina</taxon>
        <taxon>Agaricomycetes</taxon>
        <taxon>Agaricomycetidae</taxon>
        <taxon>Agaricales</taxon>
        <taxon>Agaricineae</taxon>
        <taxon>Nidulariaceae</taxon>
        <taxon>Crucibulum</taxon>
    </lineage>
</organism>
<dbReference type="AlphaFoldDB" id="A0A5C3LLW3"/>
<evidence type="ECO:0000313" key="2">
    <source>
        <dbReference type="Proteomes" id="UP000308652"/>
    </source>
</evidence>
<sequence>MKKNLKPFSVSYPLKSSLSQTVWRGSSTESSPPPLTSSCTPSAIRIIRCYVVAGLADELYSCPHHVKSASLASMDWRLTHNIQDYQYQHQ</sequence>
<gene>
    <name evidence="1" type="ORF">BDQ12DRAFT_403949</name>
</gene>